<evidence type="ECO:0000313" key="7">
    <source>
        <dbReference type="EMBL" id="PXV70523.1"/>
    </source>
</evidence>
<comment type="caution">
    <text evidence="7">The sequence shown here is derived from an EMBL/GenBank/DDBJ whole genome shotgun (WGS) entry which is preliminary data.</text>
</comment>
<dbReference type="InterPro" id="IPR018062">
    <property type="entry name" value="HTH_AraC-typ_CS"/>
</dbReference>
<dbReference type="InterPro" id="IPR032783">
    <property type="entry name" value="AraC_lig"/>
</dbReference>
<name>A0A318EDD1_9GAMM</name>
<dbReference type="PROSITE" id="PS00041">
    <property type="entry name" value="HTH_ARAC_FAMILY_1"/>
    <property type="match status" value="1"/>
</dbReference>
<dbReference type="SMART" id="SM00342">
    <property type="entry name" value="HTH_ARAC"/>
    <property type="match status" value="1"/>
</dbReference>
<protein>
    <submittedName>
        <fullName evidence="7">AraC family transcriptional regulator</fullName>
    </submittedName>
</protein>
<evidence type="ECO:0000256" key="1">
    <source>
        <dbReference type="ARBA" id="ARBA00023015"/>
    </source>
</evidence>
<keyword evidence="2" id="KW-0238">DNA-binding</keyword>
<dbReference type="InterPro" id="IPR009057">
    <property type="entry name" value="Homeodomain-like_sf"/>
</dbReference>
<evidence type="ECO:0000256" key="2">
    <source>
        <dbReference type="ARBA" id="ARBA00023125"/>
    </source>
</evidence>
<accession>A0A318EDD1</accession>
<dbReference type="Proteomes" id="UP000248330">
    <property type="component" value="Unassembled WGS sequence"/>
</dbReference>
<feature type="domain" description="HTH araC/xylS-type" evidence="6">
    <location>
        <begin position="176"/>
        <end position="273"/>
    </location>
</feature>
<dbReference type="InterPro" id="IPR037923">
    <property type="entry name" value="HTH-like"/>
</dbReference>
<dbReference type="RefSeq" id="WP_110264178.1">
    <property type="nucleotide sequence ID" value="NZ_CAWNXA010000002.1"/>
</dbReference>
<dbReference type="Pfam" id="PF12833">
    <property type="entry name" value="HTH_18"/>
    <property type="match status" value="1"/>
</dbReference>
<proteinExistence type="predicted"/>
<feature type="region of interest" description="Disordered" evidence="5">
    <location>
        <begin position="275"/>
        <end position="299"/>
    </location>
</feature>
<dbReference type="SUPFAM" id="SSF51215">
    <property type="entry name" value="Regulatory protein AraC"/>
    <property type="match status" value="1"/>
</dbReference>
<reference evidence="7 8" key="1">
    <citation type="submission" date="2018-04" db="EMBL/GenBank/DDBJ databases">
        <title>Genomic Encyclopedia of Type Strains, Phase IV (KMG-IV): sequencing the most valuable type-strain genomes for metagenomic binning, comparative biology and taxonomic classification.</title>
        <authorList>
            <person name="Goeker M."/>
        </authorList>
    </citation>
    <scope>NUCLEOTIDE SEQUENCE [LARGE SCALE GENOMIC DNA]</scope>
    <source>
        <strain evidence="7 8">DSM 104150</strain>
    </source>
</reference>
<dbReference type="SUPFAM" id="SSF46689">
    <property type="entry name" value="Homeodomain-like"/>
    <property type="match status" value="2"/>
</dbReference>
<dbReference type="Gene3D" id="1.10.10.60">
    <property type="entry name" value="Homeodomain-like"/>
    <property type="match status" value="1"/>
</dbReference>
<dbReference type="EMBL" id="QICN01000002">
    <property type="protein sequence ID" value="PXV70523.1"/>
    <property type="molecule type" value="Genomic_DNA"/>
</dbReference>
<organism evidence="7 8">
    <name type="scientific">Sinimarinibacterium flocculans</name>
    <dbReference type="NCBI Taxonomy" id="985250"/>
    <lineage>
        <taxon>Bacteria</taxon>
        <taxon>Pseudomonadati</taxon>
        <taxon>Pseudomonadota</taxon>
        <taxon>Gammaproteobacteria</taxon>
        <taxon>Nevskiales</taxon>
        <taxon>Nevskiaceae</taxon>
        <taxon>Sinimarinibacterium</taxon>
    </lineage>
</organism>
<dbReference type="AlphaFoldDB" id="A0A318EDD1"/>
<keyword evidence="3" id="KW-0010">Activator</keyword>
<dbReference type="GO" id="GO:0043565">
    <property type="term" value="F:sequence-specific DNA binding"/>
    <property type="evidence" value="ECO:0007669"/>
    <property type="project" value="InterPro"/>
</dbReference>
<dbReference type="GO" id="GO:0003700">
    <property type="term" value="F:DNA-binding transcription factor activity"/>
    <property type="evidence" value="ECO:0007669"/>
    <property type="project" value="InterPro"/>
</dbReference>
<dbReference type="InterPro" id="IPR050204">
    <property type="entry name" value="AraC_XylS_family_regulators"/>
</dbReference>
<dbReference type="InterPro" id="IPR018060">
    <property type="entry name" value="HTH_AraC"/>
</dbReference>
<evidence type="ECO:0000313" key="8">
    <source>
        <dbReference type="Proteomes" id="UP000248330"/>
    </source>
</evidence>
<keyword evidence="1" id="KW-0805">Transcription regulation</keyword>
<evidence type="ECO:0000256" key="4">
    <source>
        <dbReference type="ARBA" id="ARBA00023163"/>
    </source>
</evidence>
<evidence type="ECO:0000256" key="5">
    <source>
        <dbReference type="SAM" id="MobiDB-lite"/>
    </source>
</evidence>
<feature type="compositionally biased region" description="Low complexity" evidence="5">
    <location>
        <begin position="285"/>
        <end position="299"/>
    </location>
</feature>
<dbReference type="OrthoDB" id="9783876at2"/>
<sequence>MTADPLSPLLSRFSARAQVFYTGNLCGQATFDADQDVGFLHLLRDGRLRVRDDRGRLTTLSQPTLVFYSRPLTHSFETDPDAGADVACASVAFDHPAFNPVMQALPAYFQCALDELDDARALLDLLFAEAFAQRPARDEVLNRLFELVLIQLLRTTIARRGNDVGLLRALAHPQLGRALHAMHAHPDQDWSLASLAREAAMSRSSFAETFRREVGQAPGEYLARWRITTAQALLRRGTPLKWVGERVGYASQAGFLRAFRQFVGASPTQWLRAGDDAHRAQDGTAARAGQRAPAAISVP</sequence>
<dbReference type="PANTHER" id="PTHR46796">
    <property type="entry name" value="HTH-TYPE TRANSCRIPTIONAL ACTIVATOR RHAS-RELATED"/>
    <property type="match status" value="1"/>
</dbReference>
<evidence type="ECO:0000256" key="3">
    <source>
        <dbReference type="ARBA" id="ARBA00023159"/>
    </source>
</evidence>
<gene>
    <name evidence="7" type="ORF">C8D93_102382</name>
</gene>
<dbReference type="PROSITE" id="PS01124">
    <property type="entry name" value="HTH_ARAC_FAMILY_2"/>
    <property type="match status" value="1"/>
</dbReference>
<dbReference type="PANTHER" id="PTHR46796:SF7">
    <property type="entry name" value="ARAC FAMILY TRANSCRIPTIONAL REGULATOR"/>
    <property type="match status" value="1"/>
</dbReference>
<dbReference type="Pfam" id="PF12852">
    <property type="entry name" value="Cupin_6"/>
    <property type="match status" value="1"/>
</dbReference>
<keyword evidence="4" id="KW-0804">Transcription</keyword>
<keyword evidence="8" id="KW-1185">Reference proteome</keyword>
<evidence type="ECO:0000259" key="6">
    <source>
        <dbReference type="PROSITE" id="PS01124"/>
    </source>
</evidence>